<proteinExistence type="inferred from homology"/>
<evidence type="ECO:0000313" key="3">
    <source>
        <dbReference type="EMBL" id="TMM43978.1"/>
    </source>
</evidence>
<protein>
    <submittedName>
        <fullName evidence="3">CIA30 family protein</fullName>
    </submittedName>
</protein>
<keyword evidence="4" id="KW-1185">Reference proteome</keyword>
<dbReference type="AlphaFoldDB" id="A0A8H2JNC4"/>
<dbReference type="PANTHER" id="PTHR13194:SF19">
    <property type="entry name" value="NAD(P)-BINDING ROSSMANN-FOLD SUPERFAMILY PROTEIN"/>
    <property type="match status" value="1"/>
</dbReference>
<evidence type="ECO:0000256" key="1">
    <source>
        <dbReference type="ARBA" id="ARBA00007884"/>
    </source>
</evidence>
<evidence type="ECO:0000259" key="2">
    <source>
        <dbReference type="Pfam" id="PF08547"/>
    </source>
</evidence>
<dbReference type="Pfam" id="PF08547">
    <property type="entry name" value="CIA30"/>
    <property type="match status" value="1"/>
</dbReference>
<reference evidence="3 4" key="1">
    <citation type="submission" date="2019-05" db="EMBL/GenBank/DDBJ databases">
        <title>Colwellia ponticola sp. nov., isolated from seawater.</title>
        <authorList>
            <person name="Yoon J.-H."/>
        </authorList>
    </citation>
    <scope>NUCLEOTIDE SEQUENCE [LARGE SCALE GENOMIC DNA]</scope>
    <source>
        <strain evidence="3 4">OISW-25</strain>
    </source>
</reference>
<evidence type="ECO:0000313" key="4">
    <source>
        <dbReference type="Proteomes" id="UP000307702"/>
    </source>
</evidence>
<dbReference type="EMBL" id="SZVP01000012">
    <property type="protein sequence ID" value="TMM43978.1"/>
    <property type="molecule type" value="Genomic_DNA"/>
</dbReference>
<gene>
    <name evidence="3" type="ORF">FCS21_12225</name>
</gene>
<feature type="domain" description="NADH:ubiquinone oxidoreductase intermediate-associated protein 30" evidence="2">
    <location>
        <begin position="3"/>
        <end position="153"/>
    </location>
</feature>
<dbReference type="InterPro" id="IPR013857">
    <property type="entry name" value="NADH-UbQ_OxRdtase-assoc_prot30"/>
</dbReference>
<comment type="caution">
    <text evidence="3">The sequence shown here is derived from an EMBL/GenBank/DDBJ whole genome shotgun (WGS) entry which is preliminary data.</text>
</comment>
<accession>A0A8H2JNC4</accession>
<comment type="similarity">
    <text evidence="1">Belongs to the CIA30 family.</text>
</comment>
<dbReference type="SUPFAM" id="SSF49785">
    <property type="entry name" value="Galactose-binding domain-like"/>
    <property type="match status" value="1"/>
</dbReference>
<sequence length="158" mass="17592">MNNFVEQHSAYLWHITNDGVMGGKSQGRFLVEQGKATFTGNISLDNNGGFSSAFRTIETQAKGLETVTIDMQGDGLTYQLRLAVNLDGYRLSYKHEFKTVAGQRDTLTFTLADFQASFRGRHIDNAPTLKSENIREVGFLVTNKVAGEFSLSIFSLHF</sequence>
<dbReference type="InterPro" id="IPR008979">
    <property type="entry name" value="Galactose-bd-like_sf"/>
</dbReference>
<dbReference type="OrthoDB" id="442188at2"/>
<dbReference type="Proteomes" id="UP000307702">
    <property type="component" value="Unassembled WGS sequence"/>
</dbReference>
<name>A0A8H2JNC4_9GAMM</name>
<dbReference type="InterPro" id="IPR039131">
    <property type="entry name" value="NDUFAF1"/>
</dbReference>
<organism evidence="3 4">
    <name type="scientific">Colwellia ponticola</name>
    <dbReference type="NCBI Taxonomy" id="2304625"/>
    <lineage>
        <taxon>Bacteria</taxon>
        <taxon>Pseudomonadati</taxon>
        <taxon>Pseudomonadota</taxon>
        <taxon>Gammaproteobacteria</taxon>
        <taxon>Alteromonadales</taxon>
        <taxon>Colwelliaceae</taxon>
        <taxon>Colwellia</taxon>
    </lineage>
</organism>
<dbReference type="PANTHER" id="PTHR13194">
    <property type="entry name" value="COMPLEX I INTERMEDIATE-ASSOCIATED PROTEIN 30"/>
    <property type="match status" value="1"/>
</dbReference>